<feature type="transmembrane region" description="Helical" evidence="2">
    <location>
        <begin position="138"/>
        <end position="162"/>
    </location>
</feature>
<dbReference type="AlphaFoldDB" id="E6SCU5"/>
<dbReference type="EMBL" id="CP002343">
    <property type="protein sequence ID" value="ADU47500.1"/>
    <property type="molecule type" value="Genomic_DNA"/>
</dbReference>
<feature type="compositionally biased region" description="Pro residues" evidence="1">
    <location>
        <begin position="42"/>
        <end position="51"/>
    </location>
</feature>
<evidence type="ECO:0000256" key="1">
    <source>
        <dbReference type="SAM" id="MobiDB-lite"/>
    </source>
</evidence>
<dbReference type="RefSeq" id="WP_013491818.1">
    <property type="nucleotide sequence ID" value="NC_014830.1"/>
</dbReference>
<sequence length="168" mass="17492">MTERDPDPTQHLEPSDTQSIERPDTQQIETSGTAMTQHDPAPQGPQSPGPAPFKVEPATPVPDDVVRDADDAAAALPSLPVPPRAAAPAAPWAQQPRGLVKARRGPLPVTVMLGLLSVIVAGYVLVTNLAGADIDMRVMGPMVFGSFGGLLLLVGLIGVIAGGRRRSD</sequence>
<gene>
    <name evidence="3" type="ordered locus">Intca_0976</name>
</gene>
<evidence type="ECO:0000313" key="4">
    <source>
        <dbReference type="Proteomes" id="UP000008914"/>
    </source>
</evidence>
<keyword evidence="4" id="KW-1185">Reference proteome</keyword>
<keyword evidence="2" id="KW-1133">Transmembrane helix</keyword>
<evidence type="ECO:0000313" key="3">
    <source>
        <dbReference type="EMBL" id="ADU47500.1"/>
    </source>
</evidence>
<dbReference type="KEGG" id="ica:Intca_0976"/>
<evidence type="ECO:0000256" key="2">
    <source>
        <dbReference type="SAM" id="Phobius"/>
    </source>
</evidence>
<organism evidence="3 4">
    <name type="scientific">Intrasporangium calvum (strain ATCC 23552 / DSM 43043 / JCM 3097 / NBRC 12989 / NCIMB 10167 / NRRL B-3866 / 7 KIP)</name>
    <dbReference type="NCBI Taxonomy" id="710696"/>
    <lineage>
        <taxon>Bacteria</taxon>
        <taxon>Bacillati</taxon>
        <taxon>Actinomycetota</taxon>
        <taxon>Actinomycetes</taxon>
        <taxon>Micrococcales</taxon>
        <taxon>Intrasporangiaceae</taxon>
        <taxon>Intrasporangium</taxon>
    </lineage>
</organism>
<feature type="transmembrane region" description="Helical" evidence="2">
    <location>
        <begin position="107"/>
        <end position="126"/>
    </location>
</feature>
<dbReference type="STRING" id="710696.Intca_0976"/>
<name>E6SCU5_INTC7</name>
<keyword evidence="2" id="KW-0472">Membrane</keyword>
<feature type="compositionally biased region" description="Basic and acidic residues" evidence="1">
    <location>
        <begin position="1"/>
        <end position="24"/>
    </location>
</feature>
<feature type="compositionally biased region" description="Polar residues" evidence="1">
    <location>
        <begin position="25"/>
        <end position="36"/>
    </location>
</feature>
<reference evidence="3 4" key="1">
    <citation type="journal article" date="2010" name="Stand. Genomic Sci.">
        <title>Complete genome sequence of Intrasporangium calvum type strain (7 KIP).</title>
        <authorList>
            <person name="Del Rio T.G."/>
            <person name="Chertkov O."/>
            <person name="Yasawong M."/>
            <person name="Lucas S."/>
            <person name="Deshpande S."/>
            <person name="Cheng J.F."/>
            <person name="Detter C."/>
            <person name="Tapia R."/>
            <person name="Han C."/>
            <person name="Goodwin L."/>
            <person name="Pitluck S."/>
            <person name="Liolios K."/>
            <person name="Ivanova N."/>
            <person name="Mavromatis K."/>
            <person name="Pati A."/>
            <person name="Chen A."/>
            <person name="Palaniappan K."/>
            <person name="Land M."/>
            <person name="Hauser L."/>
            <person name="Chang Y.J."/>
            <person name="Jeffries C.D."/>
            <person name="Rohde M."/>
            <person name="Pukall R."/>
            <person name="Sikorski J."/>
            <person name="Goker M."/>
            <person name="Woyke T."/>
            <person name="Bristow J."/>
            <person name="Eisen J.A."/>
            <person name="Markowitz V."/>
            <person name="Hugenholtz P."/>
            <person name="Kyrpides N.C."/>
            <person name="Klenk H.P."/>
            <person name="Lapidus A."/>
        </authorList>
    </citation>
    <scope>NUCLEOTIDE SEQUENCE [LARGE SCALE GENOMIC DNA]</scope>
    <source>
        <strain evidence="4">ATCC 23552 / DSM 43043 / JCM 3097 / NBRC 12989 / 7 KIP</strain>
    </source>
</reference>
<protein>
    <submittedName>
        <fullName evidence="3">Uncharacterized protein</fullName>
    </submittedName>
</protein>
<proteinExistence type="predicted"/>
<dbReference type="HOGENOM" id="CLU_1584268_0_0_11"/>
<dbReference type="OrthoDB" id="4872427at2"/>
<accession>E6SCU5</accession>
<dbReference type="Proteomes" id="UP000008914">
    <property type="component" value="Chromosome"/>
</dbReference>
<keyword evidence="2" id="KW-0812">Transmembrane</keyword>
<feature type="region of interest" description="Disordered" evidence="1">
    <location>
        <begin position="1"/>
        <end position="96"/>
    </location>
</feature>